<dbReference type="Pfam" id="PF07833">
    <property type="entry name" value="Cu_amine_oxidN1"/>
    <property type="match status" value="1"/>
</dbReference>
<evidence type="ECO:0000313" key="4">
    <source>
        <dbReference type="EMBL" id="MFC4307106.1"/>
    </source>
</evidence>
<proteinExistence type="predicted"/>
<reference evidence="5" key="1">
    <citation type="journal article" date="2019" name="Int. J. Syst. Evol. Microbiol.">
        <title>The Global Catalogue of Microorganisms (GCM) 10K type strain sequencing project: providing services to taxonomists for standard genome sequencing and annotation.</title>
        <authorList>
            <consortium name="The Broad Institute Genomics Platform"/>
            <consortium name="The Broad Institute Genome Sequencing Center for Infectious Disease"/>
            <person name="Wu L."/>
            <person name="Ma J."/>
        </authorList>
    </citation>
    <scope>NUCLEOTIDE SEQUENCE [LARGE SCALE GENOMIC DNA]</scope>
    <source>
        <strain evidence="5">CGMCC 4.1641</strain>
    </source>
</reference>
<dbReference type="SUPFAM" id="SSF55383">
    <property type="entry name" value="Copper amine oxidase, domain N"/>
    <property type="match status" value="1"/>
</dbReference>
<dbReference type="Proteomes" id="UP001595755">
    <property type="component" value="Unassembled WGS sequence"/>
</dbReference>
<name>A0ABV8SHL5_9BACL</name>
<dbReference type="Gene3D" id="3.30.457.10">
    <property type="entry name" value="Copper amine oxidase-like, N-terminal domain"/>
    <property type="match status" value="1"/>
</dbReference>
<comment type="caution">
    <text evidence="4">The sequence shown here is derived from an EMBL/GenBank/DDBJ whole genome shotgun (WGS) entry which is preliminary data.</text>
</comment>
<dbReference type="InterPro" id="IPR036582">
    <property type="entry name" value="Mao_N_sf"/>
</dbReference>
<dbReference type="EMBL" id="JBHSED010000071">
    <property type="protein sequence ID" value="MFC4307106.1"/>
    <property type="molecule type" value="Genomic_DNA"/>
</dbReference>
<accession>A0ABV8SHL5</accession>
<dbReference type="RefSeq" id="WP_204604537.1">
    <property type="nucleotide sequence ID" value="NZ_JBHSED010000071.1"/>
</dbReference>
<gene>
    <name evidence="4" type="ORF">ACFO1S_27145</name>
</gene>
<feature type="region of interest" description="Disordered" evidence="1">
    <location>
        <begin position="1019"/>
        <end position="1039"/>
    </location>
</feature>
<evidence type="ECO:0000256" key="2">
    <source>
        <dbReference type="SAM" id="SignalP"/>
    </source>
</evidence>
<organism evidence="4 5">
    <name type="scientific">Cohnella boryungensis</name>
    <dbReference type="NCBI Taxonomy" id="768479"/>
    <lineage>
        <taxon>Bacteria</taxon>
        <taxon>Bacillati</taxon>
        <taxon>Bacillota</taxon>
        <taxon>Bacilli</taxon>
        <taxon>Bacillales</taxon>
        <taxon>Paenibacillaceae</taxon>
        <taxon>Cohnella</taxon>
    </lineage>
</organism>
<sequence>MRKLLALLTASTVIFASANLAPSAQAASPIRIFIDGQVLQTREAPVAISGYTMVPLRGIFEALNARVQWNQKTQTITATKRDTTIVLTLGAKTATINDRIVSLDSPARAIRGSTMVPVRFVSESLGDDVVWDKLSQSVLITTKAVKEVGAASSLAVTTVSQFGDGRDLQIGFTPPSDQSNVSGYRLLVVKAENASSFNLAKAQTVGSSNYTLVPTYNAYQRTTLSAQTRDVDGALLRANQAYRVFVLSVGQDSFALSGSSASISLTLSPAVTPATNVKIEDVGDYGDGRDMRVTFAKASNESNITGYRVMIVKTGSASAFNLAAANGMSSSNYTTVSKTGNSTLSVTLSSSARDTSGTLIKSGEAYTAFVLALSSNTGSQSNALSTASPSVALLNSGVGAVTNLAVSDIADYNNGRDLQVSFTKAADETPIRNYRIFVVKEGSVGNFNLSTANAITNTNYYTTVNKTNGNIVQALSSSARDVDGALIQNGVNYRVFVMSVGNATGNNALSYASMPIQLSSNNVTAPTNLALSDISDYGNGQDLRVSFTKPANENNIAHYRVYVVKENAASYFNLNTANANANYTVFYKTGGNISLALNADSRDSDGAIIQNGLNYKVFVLSVGVSSAYGNALSSASATIKLANNGTVTAVTNVTASDVGDNNNGQDLRVAFKRATVETNISHYRIFVVPDAATYQFNLNVASGISDATRYSTANIGSDVSQVLAAGAKDFLGLPIQNGMPYRVYVLSVGYGSAQGINALSLASPVITLTSTGVPAAGSVTVGDVGDAGNGTDMQVVFGKAVDETNIREYRLFVVKDANAAGFQLNAANAVTNPSFYTVIAKNGGAQYVQRLAAGSLDVNGEAIKNGVGYRVFVLSVANSGTNALSASSAPITLATAALPAPVVGGISLIQDVSGNLNVSYTLPAGEVGISQYAVFAVKTSSGVLTEAAANASYTSGHSNFTRTARSQSGVQLSTGSYSFDFAPLAYGETYQIYVLSIADGVSANTNKLSAPSAVITLTPPQQANPTVAPPADPGTTPTT</sequence>
<evidence type="ECO:0000313" key="5">
    <source>
        <dbReference type="Proteomes" id="UP001595755"/>
    </source>
</evidence>
<feature type="domain" description="Copper amine oxidase-like N-terminal" evidence="3">
    <location>
        <begin position="34"/>
        <end position="140"/>
    </location>
</feature>
<keyword evidence="2" id="KW-0732">Signal</keyword>
<feature type="chain" id="PRO_5045220012" evidence="2">
    <location>
        <begin position="27"/>
        <end position="1039"/>
    </location>
</feature>
<dbReference type="InterPro" id="IPR012854">
    <property type="entry name" value="Cu_amine_oxidase-like_N"/>
</dbReference>
<protein>
    <submittedName>
        <fullName evidence="4">Stalk domain-containing protein</fullName>
    </submittedName>
</protein>
<feature type="signal peptide" evidence="2">
    <location>
        <begin position="1"/>
        <end position="26"/>
    </location>
</feature>
<evidence type="ECO:0000256" key="1">
    <source>
        <dbReference type="SAM" id="MobiDB-lite"/>
    </source>
</evidence>
<evidence type="ECO:0000259" key="3">
    <source>
        <dbReference type="Pfam" id="PF07833"/>
    </source>
</evidence>
<keyword evidence="5" id="KW-1185">Reference proteome</keyword>